<feature type="domain" description="Methyl-accepting transducer" evidence="10">
    <location>
        <begin position="288"/>
        <end position="552"/>
    </location>
</feature>
<dbReference type="Proteomes" id="UP001164745">
    <property type="component" value="Chromosome"/>
</dbReference>
<comment type="similarity">
    <text evidence="7">Belongs to the methyl-accepting chemotaxis (MCP) protein family.</text>
</comment>
<dbReference type="PRINTS" id="PR00260">
    <property type="entry name" value="CHEMTRNSDUCR"/>
</dbReference>
<accession>A0ABY7BHS6</accession>
<proteinExistence type="inferred from homology"/>
<evidence type="ECO:0000256" key="5">
    <source>
        <dbReference type="ARBA" id="ARBA00023136"/>
    </source>
</evidence>
<dbReference type="InterPro" id="IPR033480">
    <property type="entry name" value="sCache_2"/>
</dbReference>
<gene>
    <name evidence="12" type="ORF">OTJ99_001705</name>
</gene>
<evidence type="ECO:0000256" key="9">
    <source>
        <dbReference type="SAM" id="Phobius"/>
    </source>
</evidence>
<keyword evidence="3 9" id="KW-0812">Transmembrane</keyword>
<dbReference type="RefSeq" id="WP_269015328.1">
    <property type="nucleotide sequence ID" value="NZ_CP113864.1"/>
</dbReference>
<dbReference type="PANTHER" id="PTHR32089:SF112">
    <property type="entry name" value="LYSOZYME-LIKE PROTEIN-RELATED"/>
    <property type="match status" value="1"/>
</dbReference>
<evidence type="ECO:0000256" key="2">
    <source>
        <dbReference type="ARBA" id="ARBA00022475"/>
    </source>
</evidence>
<dbReference type="InterPro" id="IPR004089">
    <property type="entry name" value="MCPsignal_dom"/>
</dbReference>
<dbReference type="PROSITE" id="PS50885">
    <property type="entry name" value="HAMP"/>
    <property type="match status" value="1"/>
</dbReference>
<dbReference type="SMART" id="SM01049">
    <property type="entry name" value="Cache_2"/>
    <property type="match status" value="1"/>
</dbReference>
<evidence type="ECO:0000313" key="13">
    <source>
        <dbReference type="Proteomes" id="UP001164745"/>
    </source>
</evidence>
<dbReference type="Gene3D" id="6.10.340.10">
    <property type="match status" value="1"/>
</dbReference>
<keyword evidence="2" id="KW-1003">Cell membrane</keyword>
<keyword evidence="4 9" id="KW-1133">Transmembrane helix</keyword>
<evidence type="ECO:0000256" key="4">
    <source>
        <dbReference type="ARBA" id="ARBA00022989"/>
    </source>
</evidence>
<dbReference type="InterPro" id="IPR003660">
    <property type="entry name" value="HAMP_dom"/>
</dbReference>
<reference evidence="12" key="1">
    <citation type="submission" date="2022-12" db="EMBL/GenBank/DDBJ databases">
        <authorList>
            <person name="Bing R.G."/>
            <person name="Willard D.J."/>
            <person name="Manesh M.J.H."/>
            <person name="Laemthong T."/>
            <person name="Crosby J.R."/>
            <person name="Kelly R.M."/>
        </authorList>
    </citation>
    <scope>NUCLEOTIDE SEQUENCE</scope>
    <source>
        <strain evidence="12">DSM 8991</strain>
    </source>
</reference>
<evidence type="ECO:0000256" key="6">
    <source>
        <dbReference type="ARBA" id="ARBA00023224"/>
    </source>
</evidence>
<name>A0ABY7BHS6_9FIRM</name>
<dbReference type="PANTHER" id="PTHR32089">
    <property type="entry name" value="METHYL-ACCEPTING CHEMOTAXIS PROTEIN MCPB"/>
    <property type="match status" value="1"/>
</dbReference>
<evidence type="ECO:0000259" key="11">
    <source>
        <dbReference type="PROSITE" id="PS50885"/>
    </source>
</evidence>
<feature type="transmembrane region" description="Helical" evidence="9">
    <location>
        <begin position="14"/>
        <end position="34"/>
    </location>
</feature>
<evidence type="ECO:0000256" key="1">
    <source>
        <dbReference type="ARBA" id="ARBA00004651"/>
    </source>
</evidence>
<dbReference type="EMBL" id="CP113864">
    <property type="protein sequence ID" value="WAM30909.1"/>
    <property type="molecule type" value="Genomic_DNA"/>
</dbReference>
<dbReference type="InterPro" id="IPR004090">
    <property type="entry name" value="Chemotax_Me-accpt_rcpt"/>
</dbReference>
<evidence type="ECO:0000256" key="7">
    <source>
        <dbReference type="ARBA" id="ARBA00029447"/>
    </source>
</evidence>
<dbReference type="InterPro" id="IPR004010">
    <property type="entry name" value="Double_Cache_2"/>
</dbReference>
<dbReference type="SMART" id="SM00283">
    <property type="entry name" value="MA"/>
    <property type="match status" value="1"/>
</dbReference>
<comment type="subcellular location">
    <subcellularLocation>
        <location evidence="1">Cell membrane</location>
        <topology evidence="1">Multi-pass membrane protein</topology>
    </subcellularLocation>
</comment>
<feature type="domain" description="HAMP" evidence="11">
    <location>
        <begin position="215"/>
        <end position="269"/>
    </location>
</feature>
<evidence type="ECO:0000256" key="8">
    <source>
        <dbReference type="PROSITE-ProRule" id="PRU00284"/>
    </source>
</evidence>
<dbReference type="PROSITE" id="PS50111">
    <property type="entry name" value="CHEMOTAXIS_TRANSDUC_2"/>
    <property type="match status" value="1"/>
</dbReference>
<feature type="transmembrane region" description="Helical" evidence="9">
    <location>
        <begin position="197"/>
        <end position="217"/>
    </location>
</feature>
<evidence type="ECO:0000256" key="3">
    <source>
        <dbReference type="ARBA" id="ARBA00022692"/>
    </source>
</evidence>
<evidence type="ECO:0000313" key="12">
    <source>
        <dbReference type="EMBL" id="WAM30909.1"/>
    </source>
</evidence>
<dbReference type="Pfam" id="PF08269">
    <property type="entry name" value="dCache_2"/>
    <property type="match status" value="1"/>
</dbReference>
<keyword evidence="13" id="KW-1185">Reference proteome</keyword>
<dbReference type="Pfam" id="PF00015">
    <property type="entry name" value="MCPsignal"/>
    <property type="match status" value="1"/>
</dbReference>
<organism evidence="12 13">
    <name type="scientific">Caldicellulosiruptor naganoensis</name>
    <dbReference type="NCBI Taxonomy" id="29324"/>
    <lineage>
        <taxon>Bacteria</taxon>
        <taxon>Bacillati</taxon>
        <taxon>Bacillota</taxon>
        <taxon>Bacillota incertae sedis</taxon>
        <taxon>Caldicellulosiruptorales</taxon>
        <taxon>Caldicellulosiruptoraceae</taxon>
        <taxon>Caldicellulosiruptor</taxon>
    </lineage>
</organism>
<evidence type="ECO:0000259" key="10">
    <source>
        <dbReference type="PROSITE" id="PS50111"/>
    </source>
</evidence>
<keyword evidence="5 9" id="KW-0472">Membrane</keyword>
<keyword evidence="6 8" id="KW-0807">Transducer</keyword>
<protein>
    <submittedName>
        <fullName evidence="12">Methyl-accepting chemotaxis protein</fullName>
    </submittedName>
</protein>
<dbReference type="SUPFAM" id="SSF58104">
    <property type="entry name" value="Methyl-accepting chemotaxis protein (MCP) signaling domain"/>
    <property type="match status" value="1"/>
</dbReference>
<dbReference type="CDD" id="cd06225">
    <property type="entry name" value="HAMP"/>
    <property type="match status" value="1"/>
</dbReference>
<sequence>MAFLVKNIKLRTKLILLFAFVFLAFILIFEIYFIPSVTKTIESQVESKLKNIVQVAISICESQYALQKSGKLSESQAQQTAKEIIRGLRYNSNGYIWINDLQPKMIMHPFNQELEGQDLSDYKDPTGFKLFVAMVDVVKKKGEGFVKYQWTKPNSNNNFPKKSYVVLFKPWGWVLGTGVYIDDLVAYENNIKNSLRMITLFVLLICFLIIFLITISISQRLKQVEEFAESLSKFDLSLNKGLNTSYNDEIGKVARTFSNMSQNMKDMISQIKQVSLSVFEAAKELTSASNEIANVSEQIALAISDVAKGSTEQANSIEQSSQRLNKLSEVIEVISEKMKESYSYAQTVFNTINEGNLLINSQEENMKNVKEIWQKVESLMNQFSSMSTEIVQITSFISNLSKEINLLALNASIEASRAGEAGKGFMVVANEIRKLSDQTSSSAKQIGNLLKNIQANVENLTAGFSSFEDALKKQDEITNDTKQAYSQIIELTKKLIEIFEEINQSIQASTQDILSISTEISNIASIAQETAAATEQTAASTEEQTAAAQTIASTMKRLESLAEDMMKKVEVFKV</sequence>
<dbReference type="Gene3D" id="3.30.450.20">
    <property type="entry name" value="PAS domain"/>
    <property type="match status" value="1"/>
</dbReference>
<dbReference type="Gene3D" id="1.10.287.950">
    <property type="entry name" value="Methyl-accepting chemotaxis protein"/>
    <property type="match status" value="1"/>
</dbReference>